<dbReference type="NCBIfam" id="NF037995">
    <property type="entry name" value="TRAP_S1"/>
    <property type="match status" value="1"/>
</dbReference>
<dbReference type="Proteomes" id="UP000235703">
    <property type="component" value="Unassembled WGS sequence"/>
</dbReference>
<dbReference type="Gene3D" id="3.40.190.170">
    <property type="entry name" value="Bacterial extracellular solute-binding protein, family 7"/>
    <property type="match status" value="1"/>
</dbReference>
<accession>A0A2N6PJU3</accession>
<proteinExistence type="predicted"/>
<evidence type="ECO:0000313" key="3">
    <source>
        <dbReference type="Proteomes" id="UP000235703"/>
    </source>
</evidence>
<organism evidence="2 3">
    <name type="scientific">Brevibacterium luteolum</name>
    <dbReference type="NCBI Taxonomy" id="199591"/>
    <lineage>
        <taxon>Bacteria</taxon>
        <taxon>Bacillati</taxon>
        <taxon>Actinomycetota</taxon>
        <taxon>Actinomycetes</taxon>
        <taxon>Micrococcales</taxon>
        <taxon>Brevibacteriaceae</taxon>
        <taxon>Brevibacterium</taxon>
    </lineage>
</organism>
<dbReference type="OrthoDB" id="9815946at2"/>
<dbReference type="PANTHER" id="PTHR33376">
    <property type="match status" value="1"/>
</dbReference>
<dbReference type="CDD" id="cd13601">
    <property type="entry name" value="PBP2_TRAP_DctP1_3_4_like"/>
    <property type="match status" value="1"/>
</dbReference>
<reference evidence="2 3" key="1">
    <citation type="submission" date="2017-09" db="EMBL/GenBank/DDBJ databases">
        <title>Bacterial strain isolated from the female urinary microbiota.</title>
        <authorList>
            <person name="Thomas-White K."/>
            <person name="Kumar N."/>
            <person name="Forster S."/>
            <person name="Putonti C."/>
            <person name="Lawley T."/>
            <person name="Wolfe A.J."/>
        </authorList>
    </citation>
    <scope>NUCLEOTIDE SEQUENCE [LARGE SCALE GENOMIC DNA]</scope>
    <source>
        <strain evidence="2 3">UMB0680</strain>
    </source>
</reference>
<dbReference type="InterPro" id="IPR038404">
    <property type="entry name" value="TRAP_DctP_sf"/>
</dbReference>
<dbReference type="AlphaFoldDB" id="A0A2N6PJU3"/>
<keyword evidence="1" id="KW-0732">Signal</keyword>
<dbReference type="PANTHER" id="PTHR33376:SF15">
    <property type="entry name" value="BLL6794 PROTEIN"/>
    <property type="match status" value="1"/>
</dbReference>
<evidence type="ECO:0000313" key="2">
    <source>
        <dbReference type="EMBL" id="PMB98962.1"/>
    </source>
</evidence>
<dbReference type="InterPro" id="IPR018389">
    <property type="entry name" value="DctP_fam"/>
</dbReference>
<sequence length="319" mass="33918">MLKLADSYAPTHMFAEYGVAGFIEDVQSAGVDIEVEYYPSGQLGSARDIASLTRSGAIDVSPAAPAYLSDQLPLSSVTDLPGLADDSCVAAQSFLELLEPGGILFETEYAPRGLRPLWVGVIPGYEFMTVSRQIHAPSDVRGLTLRSSGGAMDSNIAAVGGAPVSMPAADAYEALARGTVDGVSFPPASIIPYKLQEVLKYSTDGLNAGAFAIPYVISEVTWDSLSDEQRSVISQSANEAMTRLCNGIGSEQPKAIETMKSDGVEFISFDEEQAAEFEALLEPVRTKWAERFDAAGKPGSEVLAAYEEAIQRNESEATP</sequence>
<comment type="caution">
    <text evidence="2">The sequence shown here is derived from an EMBL/GenBank/DDBJ whole genome shotgun (WGS) entry which is preliminary data.</text>
</comment>
<protein>
    <submittedName>
        <fullName evidence="2">ABC transporter substrate-binding protein</fullName>
    </submittedName>
</protein>
<dbReference type="EMBL" id="PNFZ01000002">
    <property type="protein sequence ID" value="PMB98962.1"/>
    <property type="molecule type" value="Genomic_DNA"/>
</dbReference>
<dbReference type="GO" id="GO:0055085">
    <property type="term" value="P:transmembrane transport"/>
    <property type="evidence" value="ECO:0007669"/>
    <property type="project" value="InterPro"/>
</dbReference>
<dbReference type="Pfam" id="PF03480">
    <property type="entry name" value="DctP"/>
    <property type="match status" value="1"/>
</dbReference>
<gene>
    <name evidence="2" type="ORF">CJ198_05595</name>
</gene>
<keyword evidence="3" id="KW-1185">Reference proteome</keyword>
<evidence type="ECO:0000256" key="1">
    <source>
        <dbReference type="ARBA" id="ARBA00022729"/>
    </source>
</evidence>
<name>A0A2N6PJU3_9MICO</name>